<evidence type="ECO:0000313" key="8">
    <source>
        <dbReference type="EMBL" id="BDE07852.1"/>
    </source>
</evidence>
<evidence type="ECO:0000256" key="5">
    <source>
        <dbReference type="HAMAP-Rule" id="MF_00222"/>
    </source>
</evidence>
<dbReference type="GO" id="GO:0050661">
    <property type="term" value="F:NADP binding"/>
    <property type="evidence" value="ECO:0007669"/>
    <property type="project" value="TreeGrafter"/>
</dbReference>
<comment type="catalytic activity">
    <reaction evidence="4 5">
        <text>shikimate + NADP(+) = 3-dehydroshikimate + NADPH + H(+)</text>
        <dbReference type="Rhea" id="RHEA:17737"/>
        <dbReference type="ChEBI" id="CHEBI:15378"/>
        <dbReference type="ChEBI" id="CHEBI:16630"/>
        <dbReference type="ChEBI" id="CHEBI:36208"/>
        <dbReference type="ChEBI" id="CHEBI:57783"/>
        <dbReference type="ChEBI" id="CHEBI:58349"/>
        <dbReference type="EC" id="1.1.1.25"/>
    </reaction>
</comment>
<keyword evidence="5" id="KW-0521">NADP</keyword>
<dbReference type="Pfam" id="PF08501">
    <property type="entry name" value="Shikimate_dh_N"/>
    <property type="match status" value="1"/>
</dbReference>
<dbReference type="RefSeq" id="WP_317995415.1">
    <property type="nucleotide sequence ID" value="NZ_AP025523.1"/>
</dbReference>
<dbReference type="Gene3D" id="3.40.50.10860">
    <property type="entry name" value="Leucine Dehydrogenase, chain A, domain 1"/>
    <property type="match status" value="1"/>
</dbReference>
<evidence type="ECO:0000313" key="9">
    <source>
        <dbReference type="Proteomes" id="UP001317532"/>
    </source>
</evidence>
<dbReference type="SUPFAM" id="SSF51735">
    <property type="entry name" value="NAD(P)-binding Rossmann-fold domains"/>
    <property type="match status" value="1"/>
</dbReference>
<accession>A0AAN1Y0J8</accession>
<feature type="binding site" evidence="5">
    <location>
        <position position="232"/>
    </location>
    <ligand>
        <name>NADP(+)</name>
        <dbReference type="ChEBI" id="CHEBI:58349"/>
    </ligand>
</feature>
<keyword evidence="5" id="KW-0028">Amino-acid biosynthesis</keyword>
<name>A0AAN1Y0J8_UNVUL</name>
<dbReference type="CDD" id="cd01065">
    <property type="entry name" value="NAD_bind_Shikimate_DH"/>
    <property type="match status" value="1"/>
</dbReference>
<dbReference type="PANTHER" id="PTHR21089">
    <property type="entry name" value="SHIKIMATE DEHYDROGENASE"/>
    <property type="match status" value="1"/>
</dbReference>
<dbReference type="GO" id="GO:0019632">
    <property type="term" value="P:shikimate metabolic process"/>
    <property type="evidence" value="ECO:0007669"/>
    <property type="project" value="TreeGrafter"/>
</dbReference>
<comment type="pathway">
    <text evidence="1 5">Metabolic intermediate biosynthesis; chorismate biosynthesis; chorismate from D-erythrose 4-phosphate and phosphoenolpyruvate: step 4/7.</text>
</comment>
<dbReference type="GO" id="GO:0009073">
    <property type="term" value="P:aromatic amino acid family biosynthetic process"/>
    <property type="evidence" value="ECO:0007669"/>
    <property type="project" value="UniProtKB-KW"/>
</dbReference>
<feature type="binding site" evidence="5">
    <location>
        <position position="78"/>
    </location>
    <ligand>
        <name>NADP(+)</name>
        <dbReference type="ChEBI" id="CHEBI:58349"/>
    </ligand>
</feature>
<comment type="subunit">
    <text evidence="5">Homodimer.</text>
</comment>
<comment type="caution">
    <text evidence="5">Lacks conserved residue(s) required for the propagation of feature annotation.</text>
</comment>
<feature type="domain" description="Quinate/shikimate 5-dehydrogenase/glutamyl-tRNA reductase" evidence="6">
    <location>
        <begin position="112"/>
        <end position="171"/>
    </location>
</feature>
<reference evidence="8 9" key="1">
    <citation type="journal article" date="2022" name="ISME Commun">
        <title>Vulcanimicrobium alpinus gen. nov. sp. nov., the first cultivated representative of the candidate phylum 'Eremiobacterota', is a metabolically versatile aerobic anoxygenic phototroph.</title>
        <authorList>
            <person name="Yabe S."/>
            <person name="Muto K."/>
            <person name="Abe K."/>
            <person name="Yokota A."/>
            <person name="Staudigel H."/>
            <person name="Tebo B.M."/>
        </authorList>
    </citation>
    <scope>NUCLEOTIDE SEQUENCE [LARGE SCALE GENOMIC DNA]</scope>
    <source>
        <strain evidence="8 9">WC8-2</strain>
    </source>
</reference>
<dbReference type="GO" id="GO:0009423">
    <property type="term" value="P:chorismate biosynthetic process"/>
    <property type="evidence" value="ECO:0007669"/>
    <property type="project" value="UniProtKB-UniRule"/>
</dbReference>
<proteinExistence type="inferred from homology"/>
<keyword evidence="5" id="KW-0560">Oxidoreductase</keyword>
<feature type="active site" description="Proton acceptor" evidence="5">
    <location>
        <position position="66"/>
    </location>
</feature>
<dbReference type="Gene3D" id="3.40.50.720">
    <property type="entry name" value="NAD(P)-binding Rossmann-like Domain"/>
    <property type="match status" value="1"/>
</dbReference>
<dbReference type="GO" id="GO:0008652">
    <property type="term" value="P:amino acid biosynthetic process"/>
    <property type="evidence" value="ECO:0007669"/>
    <property type="project" value="UniProtKB-KW"/>
</dbReference>
<evidence type="ECO:0000259" key="7">
    <source>
        <dbReference type="Pfam" id="PF08501"/>
    </source>
</evidence>
<dbReference type="EMBL" id="AP025523">
    <property type="protein sequence ID" value="BDE07852.1"/>
    <property type="molecule type" value="Genomic_DNA"/>
</dbReference>
<dbReference type="InterPro" id="IPR006151">
    <property type="entry name" value="Shikm_DH/Glu-tRNA_Rdtase"/>
</dbReference>
<dbReference type="InterPro" id="IPR013708">
    <property type="entry name" value="Shikimate_DH-bd_N"/>
</dbReference>
<comment type="similarity">
    <text evidence="5">Belongs to the shikimate dehydrogenase family.</text>
</comment>
<feature type="binding site" evidence="5">
    <location>
        <position position="209"/>
    </location>
    <ligand>
        <name>NADP(+)</name>
        <dbReference type="ChEBI" id="CHEBI:58349"/>
    </ligand>
</feature>
<dbReference type="Pfam" id="PF01488">
    <property type="entry name" value="Shikimate_DH"/>
    <property type="match status" value="1"/>
</dbReference>
<evidence type="ECO:0000256" key="1">
    <source>
        <dbReference type="ARBA" id="ARBA00004871"/>
    </source>
</evidence>
<feature type="binding site" evidence="5">
    <location>
        <position position="87"/>
    </location>
    <ligand>
        <name>shikimate</name>
        <dbReference type="ChEBI" id="CHEBI:36208"/>
    </ligand>
</feature>
<dbReference type="Proteomes" id="UP001317532">
    <property type="component" value="Chromosome"/>
</dbReference>
<comment type="function">
    <text evidence="5">Involved in the biosynthesis of the chorismate, which leads to the biosynthesis of aromatic amino acids. Catalyzes the reversible NADPH linked reduction of 3-dehydroshikimate (DHSA) to yield shikimate (SA).</text>
</comment>
<evidence type="ECO:0000256" key="4">
    <source>
        <dbReference type="ARBA" id="ARBA00049442"/>
    </source>
</evidence>
<dbReference type="InterPro" id="IPR036291">
    <property type="entry name" value="NAD(P)-bd_dom_sf"/>
</dbReference>
<evidence type="ECO:0000256" key="2">
    <source>
        <dbReference type="ARBA" id="ARBA00012962"/>
    </source>
</evidence>
<keyword evidence="3 5" id="KW-0057">Aromatic amino acid biosynthesis</keyword>
<keyword evidence="9" id="KW-1185">Reference proteome</keyword>
<sequence length="257" mass="26299">MKHAAVIGHPIAHSRSPQLFARFAAASGIALRYDAVDVPPERLEATLRAWRANPEFVGCNVTLPHKKRALALADRADESARACGAANVLTRVDGALIAANTDVEGVEAALAQAGVALRGARVAIIGTGGAARAVAEAARRSGAAQIAVAGRGAERAAALAAAFGGRACTLAAVPLSDIYVNATPVGMDGGPQHSLLPADAPGNATAFDLIYTPERTPFLNDASARGMRTVTGTAMFLAQGAATFARWFGFAPKELPV</sequence>
<dbReference type="InterPro" id="IPR022893">
    <property type="entry name" value="Shikimate_DH_fam"/>
</dbReference>
<dbReference type="GO" id="GO:0005829">
    <property type="term" value="C:cytosol"/>
    <property type="evidence" value="ECO:0007669"/>
    <property type="project" value="TreeGrafter"/>
</dbReference>
<evidence type="ECO:0000256" key="3">
    <source>
        <dbReference type="ARBA" id="ARBA00023141"/>
    </source>
</evidence>
<protein>
    <recommendedName>
        <fullName evidence="2 5">Shikimate dehydrogenase (NADP(+))</fullName>
        <shortName evidence="5">SDH</shortName>
        <ecNumber evidence="2 5">1.1.1.25</ecNumber>
    </recommendedName>
</protein>
<feature type="binding site" evidence="5">
    <location>
        <position position="62"/>
    </location>
    <ligand>
        <name>shikimate</name>
        <dbReference type="ChEBI" id="CHEBI:36208"/>
    </ligand>
</feature>
<dbReference type="GO" id="GO:0004764">
    <property type="term" value="F:shikimate 3-dehydrogenase (NADP+) activity"/>
    <property type="evidence" value="ECO:0007669"/>
    <property type="project" value="UniProtKB-UniRule"/>
</dbReference>
<dbReference type="KEGG" id="vab:WPS_31280"/>
<feature type="binding site" evidence="5">
    <location>
        <position position="102"/>
    </location>
    <ligand>
        <name>shikimate</name>
        <dbReference type="ChEBI" id="CHEBI:36208"/>
    </ligand>
</feature>
<dbReference type="EC" id="1.1.1.25" evidence="2 5"/>
<evidence type="ECO:0000259" key="6">
    <source>
        <dbReference type="Pfam" id="PF01488"/>
    </source>
</evidence>
<dbReference type="AlphaFoldDB" id="A0AAN1Y0J8"/>
<feature type="binding site" evidence="5">
    <location>
        <position position="239"/>
    </location>
    <ligand>
        <name>shikimate</name>
        <dbReference type="ChEBI" id="CHEBI:36208"/>
    </ligand>
</feature>
<dbReference type="HAMAP" id="MF_00222">
    <property type="entry name" value="Shikimate_DH_AroE"/>
    <property type="match status" value="1"/>
</dbReference>
<feature type="domain" description="Shikimate dehydrogenase substrate binding N-terminal" evidence="7">
    <location>
        <begin position="6"/>
        <end position="89"/>
    </location>
</feature>
<dbReference type="InterPro" id="IPR046346">
    <property type="entry name" value="Aminoacid_DH-like_N_sf"/>
</dbReference>
<feature type="binding site" evidence="5">
    <location>
        <begin position="14"/>
        <end position="16"/>
    </location>
    <ligand>
        <name>shikimate</name>
        <dbReference type="ChEBI" id="CHEBI:36208"/>
    </ligand>
</feature>
<organism evidence="8 9">
    <name type="scientific">Vulcanimicrobium alpinum</name>
    <dbReference type="NCBI Taxonomy" id="3016050"/>
    <lineage>
        <taxon>Bacteria</taxon>
        <taxon>Bacillati</taxon>
        <taxon>Vulcanimicrobiota</taxon>
        <taxon>Vulcanimicrobiia</taxon>
        <taxon>Vulcanimicrobiales</taxon>
        <taxon>Vulcanimicrobiaceae</taxon>
        <taxon>Vulcanimicrobium</taxon>
    </lineage>
</organism>
<dbReference type="PANTHER" id="PTHR21089:SF1">
    <property type="entry name" value="BIFUNCTIONAL 3-DEHYDROQUINATE DEHYDRATASE_SHIKIMATE DEHYDROGENASE, CHLOROPLASTIC"/>
    <property type="match status" value="1"/>
</dbReference>
<dbReference type="SUPFAM" id="SSF53223">
    <property type="entry name" value="Aminoacid dehydrogenase-like, N-terminal domain"/>
    <property type="match status" value="1"/>
</dbReference>
<gene>
    <name evidence="5 8" type="primary">aroE</name>
    <name evidence="8" type="ORF">WPS_31280</name>
</gene>
<feature type="binding site" evidence="5">
    <location>
        <position position="211"/>
    </location>
    <ligand>
        <name>shikimate</name>
        <dbReference type="ChEBI" id="CHEBI:36208"/>
    </ligand>
</feature>